<dbReference type="PROSITE" id="PS50268">
    <property type="entry name" value="CADHERIN_2"/>
    <property type="match status" value="11"/>
</dbReference>
<feature type="compositionally biased region" description="Polar residues" evidence="11">
    <location>
        <begin position="1"/>
        <end position="12"/>
    </location>
</feature>
<reference evidence="13" key="1">
    <citation type="submission" date="2022-08" db="UniProtKB">
        <authorList>
            <consortium name="EnsemblMetazoa"/>
        </authorList>
    </citation>
    <scope>IDENTIFICATION</scope>
    <source>
        <strain evidence="13">05x7-T-G4-1.051#20</strain>
    </source>
</reference>
<dbReference type="PANTHER" id="PTHR24026">
    <property type="entry name" value="FAT ATYPICAL CADHERIN-RELATED"/>
    <property type="match status" value="1"/>
</dbReference>
<dbReference type="GO" id="GO:0007156">
    <property type="term" value="P:homophilic cell adhesion via plasma membrane adhesion molecules"/>
    <property type="evidence" value="ECO:0007669"/>
    <property type="project" value="InterPro"/>
</dbReference>
<feature type="domain" description="Cadherin" evidence="12">
    <location>
        <begin position="652"/>
        <end position="751"/>
    </location>
</feature>
<evidence type="ECO:0000256" key="6">
    <source>
        <dbReference type="ARBA" id="ARBA00022889"/>
    </source>
</evidence>
<dbReference type="InterPro" id="IPR002126">
    <property type="entry name" value="Cadherin-like_dom"/>
</dbReference>
<evidence type="ECO:0000256" key="4">
    <source>
        <dbReference type="ARBA" id="ARBA00022737"/>
    </source>
</evidence>
<keyword evidence="8" id="KW-0472">Membrane</keyword>
<dbReference type="Gene3D" id="2.60.40.60">
    <property type="entry name" value="Cadherins"/>
    <property type="match status" value="10"/>
</dbReference>
<evidence type="ECO:0000256" key="10">
    <source>
        <dbReference type="PROSITE-ProRule" id="PRU00043"/>
    </source>
</evidence>
<feature type="domain" description="Cadherin" evidence="12">
    <location>
        <begin position="111"/>
        <end position="169"/>
    </location>
</feature>
<evidence type="ECO:0000256" key="9">
    <source>
        <dbReference type="ARBA" id="ARBA00023180"/>
    </source>
</evidence>
<accession>A0A8W8I3D6</accession>
<feature type="domain" description="Cadherin" evidence="12">
    <location>
        <begin position="538"/>
        <end position="651"/>
    </location>
</feature>
<keyword evidence="5 10" id="KW-0106">Calcium</keyword>
<evidence type="ECO:0000313" key="14">
    <source>
        <dbReference type="Proteomes" id="UP000005408"/>
    </source>
</evidence>
<evidence type="ECO:0000256" key="1">
    <source>
        <dbReference type="ARBA" id="ARBA00004370"/>
    </source>
</evidence>
<dbReference type="PANTHER" id="PTHR24026:SF136">
    <property type="entry name" value="PROTOCADHERIN-23"/>
    <property type="match status" value="1"/>
</dbReference>
<dbReference type="CDD" id="cd11304">
    <property type="entry name" value="Cadherin_repeat"/>
    <property type="match status" value="10"/>
</dbReference>
<feature type="domain" description="Cadherin" evidence="12">
    <location>
        <begin position="858"/>
        <end position="960"/>
    </location>
</feature>
<evidence type="ECO:0000256" key="2">
    <source>
        <dbReference type="ARBA" id="ARBA00022692"/>
    </source>
</evidence>
<dbReference type="SMART" id="SM00112">
    <property type="entry name" value="CA"/>
    <property type="match status" value="10"/>
</dbReference>
<dbReference type="InterPro" id="IPR020894">
    <property type="entry name" value="Cadherin_CS"/>
</dbReference>
<feature type="region of interest" description="Disordered" evidence="11">
    <location>
        <begin position="28"/>
        <end position="55"/>
    </location>
</feature>
<keyword evidence="9" id="KW-0325">Glycoprotein</keyword>
<evidence type="ECO:0000256" key="11">
    <source>
        <dbReference type="SAM" id="MobiDB-lite"/>
    </source>
</evidence>
<dbReference type="InterPro" id="IPR015919">
    <property type="entry name" value="Cadherin-like_sf"/>
</dbReference>
<feature type="domain" description="Cadherin" evidence="12">
    <location>
        <begin position="1192"/>
        <end position="1295"/>
    </location>
</feature>
<evidence type="ECO:0000256" key="5">
    <source>
        <dbReference type="ARBA" id="ARBA00022837"/>
    </source>
</evidence>
<dbReference type="SUPFAM" id="SSF49313">
    <property type="entry name" value="Cadherin-like"/>
    <property type="match status" value="10"/>
</dbReference>
<organism evidence="13 14">
    <name type="scientific">Magallana gigas</name>
    <name type="common">Pacific oyster</name>
    <name type="synonym">Crassostrea gigas</name>
    <dbReference type="NCBI Taxonomy" id="29159"/>
    <lineage>
        <taxon>Eukaryota</taxon>
        <taxon>Metazoa</taxon>
        <taxon>Spiralia</taxon>
        <taxon>Lophotrochozoa</taxon>
        <taxon>Mollusca</taxon>
        <taxon>Bivalvia</taxon>
        <taxon>Autobranchia</taxon>
        <taxon>Pteriomorphia</taxon>
        <taxon>Ostreida</taxon>
        <taxon>Ostreoidea</taxon>
        <taxon>Ostreidae</taxon>
        <taxon>Magallana</taxon>
    </lineage>
</organism>
<evidence type="ECO:0000259" key="12">
    <source>
        <dbReference type="PROSITE" id="PS50268"/>
    </source>
</evidence>
<evidence type="ECO:0000256" key="7">
    <source>
        <dbReference type="ARBA" id="ARBA00022989"/>
    </source>
</evidence>
<dbReference type="EnsemblMetazoa" id="G1238.1">
    <property type="protein sequence ID" value="G1238.1:cds"/>
    <property type="gene ID" value="G1238"/>
</dbReference>
<keyword evidence="6" id="KW-0130">Cell adhesion</keyword>
<dbReference type="GO" id="GO:0005509">
    <property type="term" value="F:calcium ion binding"/>
    <property type="evidence" value="ECO:0007669"/>
    <property type="project" value="UniProtKB-UniRule"/>
</dbReference>
<name>A0A8W8I3D6_MAGGI</name>
<dbReference type="Proteomes" id="UP000005408">
    <property type="component" value="Unassembled WGS sequence"/>
</dbReference>
<feature type="domain" description="Cadherin" evidence="12">
    <location>
        <begin position="752"/>
        <end position="857"/>
    </location>
</feature>
<comment type="subcellular location">
    <subcellularLocation>
        <location evidence="1">Membrane</location>
    </subcellularLocation>
</comment>
<dbReference type="FunFam" id="2.60.40.60:FF:000104">
    <property type="entry name" value="cadherin-23 isoform X1"/>
    <property type="match status" value="1"/>
</dbReference>
<feature type="domain" description="Cadherin" evidence="12">
    <location>
        <begin position="426"/>
        <end position="537"/>
    </location>
</feature>
<dbReference type="GO" id="GO:0005886">
    <property type="term" value="C:plasma membrane"/>
    <property type="evidence" value="ECO:0007669"/>
    <property type="project" value="InterPro"/>
</dbReference>
<dbReference type="PRINTS" id="PR00205">
    <property type="entry name" value="CADHERIN"/>
</dbReference>
<evidence type="ECO:0000313" key="13">
    <source>
        <dbReference type="EnsemblMetazoa" id="G1238.1:cds"/>
    </source>
</evidence>
<evidence type="ECO:0000256" key="3">
    <source>
        <dbReference type="ARBA" id="ARBA00022729"/>
    </source>
</evidence>
<feature type="region of interest" description="Disordered" evidence="11">
    <location>
        <begin position="67"/>
        <end position="99"/>
    </location>
</feature>
<feature type="domain" description="Cadherin" evidence="12">
    <location>
        <begin position="961"/>
        <end position="1076"/>
    </location>
</feature>
<protein>
    <recommendedName>
        <fullName evidence="12">Cadherin domain-containing protein</fullName>
    </recommendedName>
</protein>
<dbReference type="PROSITE" id="PS00232">
    <property type="entry name" value="CADHERIN_1"/>
    <property type="match status" value="3"/>
</dbReference>
<evidence type="ECO:0000256" key="8">
    <source>
        <dbReference type="ARBA" id="ARBA00023136"/>
    </source>
</evidence>
<feature type="domain" description="Cadherin" evidence="12">
    <location>
        <begin position="1078"/>
        <end position="1191"/>
    </location>
</feature>
<sequence>MGGNLRKNSSGHARNVDEIRKKWTTYMSETKKKVAKQRRELKKTGGGPPPADLKPLEESVIGIIGDTPIDGIPGGTDVGGETELGTATPGPSNMSESADVPVVEAALSPRLDHEQESRSSRLSTRVKQPEDTYGANILRFQEELKSPTETKYFIVQLKIRDINDNPPIFVNAPYTASVDESAPVGTTVYSGISATDLDAGSNKEIEFAIVAGDGSINDGSTRFLLPITSRGEIVVRQPLDFESVQSYTLTISATDKASNPADRRQATTTITISVNDVDDLGPKFVYTGCVEVDNVCFNPTYSTSVTSGSIGSTLVFNPVPPNSGNPNAVVNIVAEDRDTLNAPINFAIQQTLPTGYQNRFQVTTRQVSGSANQYQAIVTQTSPFDRSQVPELELFIEARETLTNRYSNRATIKMTIAAANNNNPELTVPFQGFIYENSPVGTIPKNSDGSNLLKISVTDPDLISGEIGTYSYTVSGTSLFRVNSEGYVEAAASINYETNPVVTFTVTGTEVGTQNPRSGSVQVTVNVRDLNDNSPVFEAPRYTDTIVEGDYTTSNQVLLDVKATDDDSGAFGDIAYTIQSVSNNGASKFTIRPSSQQGQASISCVGTVAEGEIYVIMVQATDQGQPMAERRSTSVPVEVTVTPLGTRPPVIDAAALAISVSEAVPIASSLWTVPARDPEGLPLTFTITAGNVNSDFIINSTTGELRTARRLNREGTPQYTLNIQVQDQSGLTAQTTLTIIVQDVNDNNPVFIPTSYTFSVSEGRTNEPVGTVTATDADTGANALVNYQISPYSSTDSANLFFITSTGAITTATALDYEVKQRHVILVLGTDGGVSSRTGTATVTINVQDVQDVIPLFTETNIERSIPERQPTGTSVAQVLAIDQDTVDSITYKFSTGDFSVFNINSNSGVITNNQLLQYETKSRYVFTVTTAEGESSNALSATATVTINIQDINNYPPVIQAVPSNLQFLENIPVGTELLSSITVTDADAPNTANSRITFSITSVTSSATVQNPNLLQWFYINPDNGKITLARSFQEDPGVNSYNIVVNVQDGGVPPLSVSSTVTMTVIRNTAPFFPAPKTTTITIPDTKQSGSEVTTYTATDNDGRPEFNQVTYSMVTDATAASLFRLEPTSGRITLISSLTADDAPRYLLTITATDNGGLSDTGTVTVNVMNRNLNDSKCSTNLNSPRFLAPVYFVNIKEGDYSLNDKQLIQVSATDNDDGYDGYILFDVQSVSNNGNAKFKLEQDRFNTNANIICSGTLNRGETYVIMVRASDQALQMDRRRSSSVPVEVRVVP</sequence>
<keyword evidence="4" id="KW-0677">Repeat</keyword>
<feature type="domain" description="Cadherin" evidence="12">
    <location>
        <begin position="319"/>
        <end position="426"/>
    </location>
</feature>
<keyword evidence="3" id="KW-0732">Signal</keyword>
<feature type="region of interest" description="Disordered" evidence="11">
    <location>
        <begin position="1"/>
        <end position="20"/>
    </location>
</feature>
<proteinExistence type="predicted"/>
<dbReference type="FunFam" id="2.60.40.60:FF:000020">
    <property type="entry name" value="Dachsous cadherin-related 1b"/>
    <property type="match status" value="2"/>
</dbReference>
<keyword evidence="2" id="KW-0812">Transmembrane</keyword>
<keyword evidence="7" id="KW-1133">Transmembrane helix</keyword>
<keyword evidence="14" id="KW-1185">Reference proteome</keyword>
<dbReference type="Pfam" id="PF00028">
    <property type="entry name" value="Cadherin"/>
    <property type="match status" value="6"/>
</dbReference>
<feature type="domain" description="Cadherin" evidence="12">
    <location>
        <begin position="170"/>
        <end position="284"/>
    </location>
</feature>